<sequence>MTGDGVWQRQEVQSPCVKICVIHPAEGLCTGCLRTLDEIARWSQMTSAERRAIIDALPARAPRLKQRRGGRAARVGDRKDGSGD</sequence>
<comment type="caution">
    <text evidence="2">The sequence shown here is derived from an EMBL/GenBank/DDBJ whole genome shotgun (WGS) entry which is preliminary data.</text>
</comment>
<protein>
    <submittedName>
        <fullName evidence="2">DUF1289 domain-containing protein</fullName>
    </submittedName>
</protein>
<name>A0ABW4S4L5_9RHOB</name>
<dbReference type="Pfam" id="PF06945">
    <property type="entry name" value="DUF1289"/>
    <property type="match status" value="1"/>
</dbReference>
<dbReference type="InterPro" id="IPR010710">
    <property type="entry name" value="DUF1289"/>
</dbReference>
<dbReference type="EMBL" id="JBHUGH010000005">
    <property type="protein sequence ID" value="MFD1911907.1"/>
    <property type="molecule type" value="Genomic_DNA"/>
</dbReference>
<dbReference type="RefSeq" id="WP_390260225.1">
    <property type="nucleotide sequence ID" value="NZ_JBHUGH010000005.1"/>
</dbReference>
<dbReference type="PANTHER" id="PTHR35175:SF2">
    <property type="entry name" value="DUF1289 DOMAIN-CONTAINING PROTEIN"/>
    <property type="match status" value="1"/>
</dbReference>
<feature type="region of interest" description="Disordered" evidence="1">
    <location>
        <begin position="63"/>
        <end position="84"/>
    </location>
</feature>
<accession>A0ABW4S4L5</accession>
<keyword evidence="3" id="KW-1185">Reference proteome</keyword>
<proteinExistence type="predicted"/>
<evidence type="ECO:0000313" key="2">
    <source>
        <dbReference type="EMBL" id="MFD1911907.1"/>
    </source>
</evidence>
<gene>
    <name evidence="2" type="ORF">ACFSGJ_06725</name>
</gene>
<dbReference type="Proteomes" id="UP001597353">
    <property type="component" value="Unassembled WGS sequence"/>
</dbReference>
<feature type="compositionally biased region" description="Basic and acidic residues" evidence="1">
    <location>
        <begin position="74"/>
        <end position="84"/>
    </location>
</feature>
<organism evidence="2 3">
    <name type="scientific">Halodurantibacterium flavum</name>
    <dbReference type="NCBI Taxonomy" id="1382802"/>
    <lineage>
        <taxon>Bacteria</taxon>
        <taxon>Pseudomonadati</taxon>
        <taxon>Pseudomonadota</taxon>
        <taxon>Alphaproteobacteria</taxon>
        <taxon>Rhodobacterales</taxon>
        <taxon>Paracoccaceae</taxon>
        <taxon>Halodurantibacterium</taxon>
    </lineage>
</organism>
<evidence type="ECO:0000256" key="1">
    <source>
        <dbReference type="SAM" id="MobiDB-lite"/>
    </source>
</evidence>
<evidence type="ECO:0000313" key="3">
    <source>
        <dbReference type="Proteomes" id="UP001597353"/>
    </source>
</evidence>
<reference evidence="3" key="1">
    <citation type="journal article" date="2019" name="Int. J. Syst. Evol. Microbiol.">
        <title>The Global Catalogue of Microorganisms (GCM) 10K type strain sequencing project: providing services to taxonomists for standard genome sequencing and annotation.</title>
        <authorList>
            <consortium name="The Broad Institute Genomics Platform"/>
            <consortium name="The Broad Institute Genome Sequencing Center for Infectious Disease"/>
            <person name="Wu L."/>
            <person name="Ma J."/>
        </authorList>
    </citation>
    <scope>NUCLEOTIDE SEQUENCE [LARGE SCALE GENOMIC DNA]</scope>
    <source>
        <strain evidence="3">CGMCC 4.7242</strain>
    </source>
</reference>
<dbReference type="PANTHER" id="PTHR35175">
    <property type="entry name" value="DUF1289 DOMAIN-CONTAINING PROTEIN"/>
    <property type="match status" value="1"/>
</dbReference>